<sequence>MASQRSSYELDNYIPLTPPPYAEHTDSLIRPAQGSISESAFEDSTTATQSANSAKPVGGKSHHRKVKALRAERWLWEILSLLTACASLIGFMFLLKNYDNQASPQWPHGLSLNTVVSVMSTVFRINILVPVAAGISQMGWICLARRERRLDDIACFDAASRGPWGCLRLLGRTKHVASLGAWLSLACLALGPFFQQAVSYDQQSATDTAKTATTTVAYIYNGARDSTKGGFPNGGVTIMIGGGPSKSTPKSLDATDAKSKRGGISDEDDKDDKFTKYSRMPHNLRAAMFNAIFTSNLMSLPDPLYSCPTGNCTWDPFLTLGVSTICFNVASEVSLMYDYRVAYSPVVTIPDGTISTTLLPDYYKMSPSNVSSLGVLLNDTNSQTFMKLRSFTPTANSSYMVSFAKTSGILAVVEWAKVLGRFANAVQGIGAHVTPNTTFEAQRCVFYLAIHELEEKVVDGTYQCNQTAPFTEATSDRTLSLVYKPDPHGNATNQDRNFTMSQESFDIISSQFTMDPNFLQGNVEVSNSSSLNGPTTAFTLFQADNVTKAMYNLADYMTKSFRANDSLLLQAQGHGPTSIAESQMMVGKALSPQQVVRVRWAWLALPVIVLFLAAVFLGVVILTSAAHNVGAWKDSPLTLFFHVAPGKYNIGDGTSALDTTDAMRKAASTMRARIEQRGRTSIEVD</sequence>
<dbReference type="InterPro" id="IPR021514">
    <property type="entry name" value="DUF3176"/>
</dbReference>
<dbReference type="Pfam" id="PF11374">
    <property type="entry name" value="DUF3176"/>
    <property type="match status" value="1"/>
</dbReference>
<evidence type="ECO:0000256" key="1">
    <source>
        <dbReference type="SAM" id="MobiDB-lite"/>
    </source>
</evidence>
<evidence type="ECO:0000256" key="2">
    <source>
        <dbReference type="SAM" id="Phobius"/>
    </source>
</evidence>
<feature type="region of interest" description="Disordered" evidence="1">
    <location>
        <begin position="40"/>
        <end position="59"/>
    </location>
</feature>
<feature type="transmembrane region" description="Helical" evidence="2">
    <location>
        <begin position="115"/>
        <end position="143"/>
    </location>
</feature>
<proteinExistence type="predicted"/>
<protein>
    <submittedName>
        <fullName evidence="3">Uncharacterized protein</fullName>
    </submittedName>
</protein>
<feature type="transmembrane region" description="Helical" evidence="2">
    <location>
        <begin position="600"/>
        <end position="623"/>
    </location>
</feature>
<comment type="caution">
    <text evidence="3">The sequence shown here is derived from an EMBL/GenBank/DDBJ whole genome shotgun (WGS) entry which is preliminary data.</text>
</comment>
<dbReference type="PANTHER" id="PTHR35394:SF5">
    <property type="entry name" value="DUF3176 DOMAIN-CONTAINING PROTEIN"/>
    <property type="match status" value="1"/>
</dbReference>
<keyword evidence="2" id="KW-0472">Membrane</keyword>
<feature type="compositionally biased region" description="Polar residues" evidence="1">
    <location>
        <begin position="40"/>
        <end position="53"/>
    </location>
</feature>
<feature type="region of interest" description="Disordered" evidence="1">
    <location>
        <begin position="241"/>
        <end position="273"/>
    </location>
</feature>
<organism evidence="3 4">
    <name type="scientific">Venturia inaequalis</name>
    <name type="common">Apple scab fungus</name>
    <dbReference type="NCBI Taxonomy" id="5025"/>
    <lineage>
        <taxon>Eukaryota</taxon>
        <taxon>Fungi</taxon>
        <taxon>Dikarya</taxon>
        <taxon>Ascomycota</taxon>
        <taxon>Pezizomycotina</taxon>
        <taxon>Dothideomycetes</taxon>
        <taxon>Pleosporomycetidae</taxon>
        <taxon>Venturiales</taxon>
        <taxon>Venturiaceae</taxon>
        <taxon>Venturia</taxon>
    </lineage>
</organism>
<keyword evidence="2" id="KW-0812">Transmembrane</keyword>
<keyword evidence="2" id="KW-1133">Transmembrane helix</keyword>
<feature type="transmembrane region" description="Helical" evidence="2">
    <location>
        <begin position="74"/>
        <end position="95"/>
    </location>
</feature>
<reference evidence="3 4" key="1">
    <citation type="submission" date="2019-11" db="EMBL/GenBank/DDBJ databases">
        <title>Venturia inaequalis Genome Resource.</title>
        <authorList>
            <person name="Lichtner F.J."/>
        </authorList>
    </citation>
    <scope>NUCLEOTIDE SEQUENCE [LARGE SCALE GENOMIC DNA]</scope>
    <source>
        <strain evidence="3">Bline_iso_100314</strain>
    </source>
</reference>
<evidence type="ECO:0000313" key="3">
    <source>
        <dbReference type="EMBL" id="KAE9975314.1"/>
    </source>
</evidence>
<dbReference type="AlphaFoldDB" id="A0A8H3URP0"/>
<evidence type="ECO:0000313" key="4">
    <source>
        <dbReference type="Proteomes" id="UP000433883"/>
    </source>
</evidence>
<dbReference type="PANTHER" id="PTHR35394">
    <property type="entry name" value="DUF3176 DOMAIN-CONTAINING PROTEIN"/>
    <property type="match status" value="1"/>
</dbReference>
<dbReference type="EMBL" id="WNWQ01000181">
    <property type="protein sequence ID" value="KAE9975314.1"/>
    <property type="molecule type" value="Genomic_DNA"/>
</dbReference>
<feature type="transmembrane region" description="Helical" evidence="2">
    <location>
        <begin position="176"/>
        <end position="194"/>
    </location>
</feature>
<dbReference type="Proteomes" id="UP000433883">
    <property type="component" value="Unassembled WGS sequence"/>
</dbReference>
<gene>
    <name evidence="3" type="ORF">BLS_002684</name>
</gene>
<name>A0A8H3URP0_VENIN</name>
<accession>A0A8H3URP0</accession>